<dbReference type="AlphaFoldDB" id="A0A9W8GAX9"/>
<name>A0A9W8GAX9_9FUNG</name>
<feature type="region of interest" description="Disordered" evidence="1">
    <location>
        <begin position="33"/>
        <end position="52"/>
    </location>
</feature>
<organism evidence="2 3">
    <name type="scientific">Coemansia spiralis</name>
    <dbReference type="NCBI Taxonomy" id="417178"/>
    <lineage>
        <taxon>Eukaryota</taxon>
        <taxon>Fungi</taxon>
        <taxon>Fungi incertae sedis</taxon>
        <taxon>Zoopagomycota</taxon>
        <taxon>Kickxellomycotina</taxon>
        <taxon>Kickxellomycetes</taxon>
        <taxon>Kickxellales</taxon>
        <taxon>Kickxellaceae</taxon>
        <taxon>Coemansia</taxon>
    </lineage>
</organism>
<evidence type="ECO:0000313" key="2">
    <source>
        <dbReference type="EMBL" id="KAJ2679833.1"/>
    </source>
</evidence>
<dbReference type="Proteomes" id="UP001151516">
    <property type="component" value="Unassembled WGS sequence"/>
</dbReference>
<reference evidence="2" key="1">
    <citation type="submission" date="2022-07" db="EMBL/GenBank/DDBJ databases">
        <title>Phylogenomic reconstructions and comparative analyses of Kickxellomycotina fungi.</title>
        <authorList>
            <person name="Reynolds N.K."/>
            <person name="Stajich J.E."/>
            <person name="Barry K."/>
            <person name="Grigoriev I.V."/>
            <person name="Crous P."/>
            <person name="Smith M.E."/>
        </authorList>
    </citation>
    <scope>NUCLEOTIDE SEQUENCE</scope>
    <source>
        <strain evidence="2">CBS 109367</strain>
    </source>
</reference>
<keyword evidence="3" id="KW-1185">Reference proteome</keyword>
<feature type="compositionally biased region" description="Acidic residues" evidence="1">
    <location>
        <begin position="37"/>
        <end position="52"/>
    </location>
</feature>
<feature type="non-terminal residue" evidence="2">
    <location>
        <position position="52"/>
    </location>
</feature>
<evidence type="ECO:0000313" key="3">
    <source>
        <dbReference type="Proteomes" id="UP001151516"/>
    </source>
</evidence>
<proteinExistence type="predicted"/>
<dbReference type="EMBL" id="JANBTX010000803">
    <property type="protein sequence ID" value="KAJ2679833.1"/>
    <property type="molecule type" value="Genomic_DNA"/>
</dbReference>
<comment type="caution">
    <text evidence="2">The sequence shown here is derived from an EMBL/GenBank/DDBJ whole genome shotgun (WGS) entry which is preliminary data.</text>
</comment>
<protein>
    <submittedName>
        <fullName evidence="2">Uncharacterized protein</fullName>
    </submittedName>
</protein>
<gene>
    <name evidence="2" type="ORF">IWW39_006466</name>
</gene>
<sequence>MVRYNKSALGSKNNSHLFKSVDKAIEEVIQFSTFNTPDDDEPTKDDMNTLED</sequence>
<accession>A0A9W8GAX9</accession>
<evidence type="ECO:0000256" key="1">
    <source>
        <dbReference type="SAM" id="MobiDB-lite"/>
    </source>
</evidence>